<dbReference type="FunFam" id="3.30.1390.20:FF:000005">
    <property type="entry name" value="39S ribosomal protein L30, mitochondrial"/>
    <property type="match status" value="1"/>
</dbReference>
<dbReference type="PANTHER" id="PTHR15892">
    <property type="entry name" value="MITOCHONDRIAL RIBOSOMAL PROTEIN L30"/>
    <property type="match status" value="1"/>
</dbReference>
<dbReference type="GO" id="GO:0003735">
    <property type="term" value="F:structural constituent of ribosome"/>
    <property type="evidence" value="ECO:0007669"/>
    <property type="project" value="InterPro"/>
</dbReference>
<dbReference type="AlphaFoldDB" id="A0AAN9B3G3"/>
<keyword evidence="6" id="KW-0687">Ribonucleoprotein</keyword>
<keyword evidence="11" id="KW-1185">Reference proteome</keyword>
<evidence type="ECO:0000256" key="1">
    <source>
        <dbReference type="ARBA" id="ARBA00004173"/>
    </source>
</evidence>
<dbReference type="InterPro" id="IPR016082">
    <property type="entry name" value="Ribosomal_uL30_ferredoxin-like"/>
</dbReference>
<sequence>MASALRSEFSHLLKCSTTSQRMTVRWKKKPPKWCDPADISWAAPLLEKMQLKEQKGSDDVEQPPAMLHMVTRVRKLGGRPHWEKHTIKALGLDKVKKYEPVVHKNTPNVNHLLSKVKHLIKVVPVTFPDGLPVDESDFHHSILHNDGHLEVKKRLSPLEQQLTSKEDDKKELWKMDDDTVDKSTRKVLERFAMSREYFPAKYVYKYNQDGKEHRYHGNQNIAGDREWY</sequence>
<comment type="subcellular location">
    <subcellularLocation>
        <location evidence="1">Mitochondrion</location>
    </subcellularLocation>
</comment>
<organism evidence="10 11">
    <name type="scientific">Littorina saxatilis</name>
    <dbReference type="NCBI Taxonomy" id="31220"/>
    <lineage>
        <taxon>Eukaryota</taxon>
        <taxon>Metazoa</taxon>
        <taxon>Spiralia</taxon>
        <taxon>Lophotrochozoa</taxon>
        <taxon>Mollusca</taxon>
        <taxon>Gastropoda</taxon>
        <taxon>Caenogastropoda</taxon>
        <taxon>Littorinimorpha</taxon>
        <taxon>Littorinoidea</taxon>
        <taxon>Littorinidae</taxon>
        <taxon>Littorina</taxon>
    </lineage>
</organism>
<dbReference type="InterPro" id="IPR005996">
    <property type="entry name" value="Ribosomal_uL30_bac-type"/>
</dbReference>
<protein>
    <recommendedName>
        <fullName evidence="7">Large ribosomal subunit protein uL30m</fullName>
    </recommendedName>
    <alternativeName>
        <fullName evidence="8">39S ribosomal protein L30, mitochondrial</fullName>
    </alternativeName>
</protein>
<evidence type="ECO:0000256" key="3">
    <source>
        <dbReference type="ARBA" id="ARBA00022946"/>
    </source>
</evidence>
<comment type="caution">
    <text evidence="10">The sequence shown here is derived from an EMBL/GenBank/DDBJ whole genome shotgun (WGS) entry which is preliminary data.</text>
</comment>
<feature type="domain" description="Large ribosomal subunit protein uL30-like ferredoxin-like fold" evidence="9">
    <location>
        <begin position="70"/>
        <end position="120"/>
    </location>
</feature>
<evidence type="ECO:0000256" key="4">
    <source>
        <dbReference type="ARBA" id="ARBA00022980"/>
    </source>
</evidence>
<proteinExistence type="inferred from homology"/>
<evidence type="ECO:0000256" key="5">
    <source>
        <dbReference type="ARBA" id="ARBA00023128"/>
    </source>
</evidence>
<dbReference type="CDD" id="cd01658">
    <property type="entry name" value="Ribosomal_L30"/>
    <property type="match status" value="1"/>
</dbReference>
<evidence type="ECO:0000256" key="8">
    <source>
        <dbReference type="ARBA" id="ARBA00035356"/>
    </source>
</evidence>
<keyword evidence="3" id="KW-0809">Transit peptide</keyword>
<name>A0AAN9B3G3_9CAEN</name>
<evidence type="ECO:0000256" key="7">
    <source>
        <dbReference type="ARBA" id="ARBA00035281"/>
    </source>
</evidence>
<evidence type="ECO:0000313" key="10">
    <source>
        <dbReference type="EMBL" id="KAK7097911.1"/>
    </source>
</evidence>
<dbReference type="Proteomes" id="UP001374579">
    <property type="component" value="Unassembled WGS sequence"/>
</dbReference>
<dbReference type="InterPro" id="IPR036919">
    <property type="entry name" value="Ribo_uL30_ferredoxin-like_sf"/>
</dbReference>
<accession>A0AAN9B3G3</accession>
<dbReference type="Pfam" id="PF00327">
    <property type="entry name" value="Ribosomal_L30"/>
    <property type="match status" value="1"/>
</dbReference>
<gene>
    <name evidence="10" type="ORF">V1264_004817</name>
</gene>
<dbReference type="GO" id="GO:0006412">
    <property type="term" value="P:translation"/>
    <property type="evidence" value="ECO:0007669"/>
    <property type="project" value="InterPro"/>
</dbReference>
<keyword evidence="4" id="KW-0689">Ribosomal protein</keyword>
<dbReference type="GO" id="GO:0005743">
    <property type="term" value="C:mitochondrial inner membrane"/>
    <property type="evidence" value="ECO:0007669"/>
    <property type="project" value="UniProtKB-ARBA"/>
</dbReference>
<evidence type="ECO:0000259" key="9">
    <source>
        <dbReference type="Pfam" id="PF00327"/>
    </source>
</evidence>
<evidence type="ECO:0000256" key="6">
    <source>
        <dbReference type="ARBA" id="ARBA00023274"/>
    </source>
</evidence>
<comment type="similarity">
    <text evidence="2">Belongs to the universal ribosomal protein uL30 family.</text>
</comment>
<reference evidence="10 11" key="1">
    <citation type="submission" date="2024-02" db="EMBL/GenBank/DDBJ databases">
        <title>Chromosome-scale genome assembly of the rough periwinkle Littorina saxatilis.</title>
        <authorList>
            <person name="De Jode A."/>
            <person name="Faria R."/>
            <person name="Formenti G."/>
            <person name="Sims Y."/>
            <person name="Smith T.P."/>
            <person name="Tracey A."/>
            <person name="Wood J.M.D."/>
            <person name="Zagrodzka Z.B."/>
            <person name="Johannesson K."/>
            <person name="Butlin R.K."/>
            <person name="Leder E.H."/>
        </authorList>
    </citation>
    <scope>NUCLEOTIDE SEQUENCE [LARGE SCALE GENOMIC DNA]</scope>
    <source>
        <strain evidence="10">Snail1</strain>
        <tissue evidence="10">Muscle</tissue>
    </source>
</reference>
<dbReference type="GO" id="GO:0015934">
    <property type="term" value="C:large ribosomal subunit"/>
    <property type="evidence" value="ECO:0007669"/>
    <property type="project" value="InterPro"/>
</dbReference>
<dbReference type="Gene3D" id="3.30.1390.20">
    <property type="entry name" value="Ribosomal protein L30, ferredoxin-like fold domain"/>
    <property type="match status" value="1"/>
</dbReference>
<evidence type="ECO:0000313" key="11">
    <source>
        <dbReference type="Proteomes" id="UP001374579"/>
    </source>
</evidence>
<evidence type="ECO:0000256" key="2">
    <source>
        <dbReference type="ARBA" id="ARBA00007594"/>
    </source>
</evidence>
<keyword evidence="5" id="KW-0496">Mitochondrion</keyword>
<dbReference type="PANTHER" id="PTHR15892:SF2">
    <property type="entry name" value="LARGE RIBOSOMAL SUBUNIT PROTEIN UL30M"/>
    <property type="match status" value="1"/>
</dbReference>
<dbReference type="EMBL" id="JBAMIC010000013">
    <property type="protein sequence ID" value="KAK7097911.1"/>
    <property type="molecule type" value="Genomic_DNA"/>
</dbReference>
<dbReference type="SUPFAM" id="SSF55129">
    <property type="entry name" value="Ribosomal protein L30p/L7e"/>
    <property type="match status" value="1"/>
</dbReference>